<evidence type="ECO:0000313" key="3">
    <source>
        <dbReference type="Proteomes" id="UP000289859"/>
    </source>
</evidence>
<keyword evidence="1" id="KW-0732">Signal</keyword>
<sequence>MKSILILAITAMSTMAHAQQIQPTVSVTGEGKVIAVPDEVTIRMGVQTEGKDAKTVKSENDASVDKVLDYLLKMNISQNQVQTEYVNLNKNYDYNTKTYNYIASQTISVKLKDLSKYDNIMSGLVSSGINTINGVDFSSSKMEAYEAEARKKAVANAKEKAKEYAGVLGQNIGKALLIAEQGTSSPQPQPMYKMAMAEMDSTQRTLAPGELTITSKIQVSFELLD</sequence>
<dbReference type="RefSeq" id="WP_128765028.1">
    <property type="nucleotide sequence ID" value="NZ_JBHUOO010000047.1"/>
</dbReference>
<feature type="chain" id="PRO_5020371625" description="SIMPL domain-containing protein" evidence="1">
    <location>
        <begin position="19"/>
        <end position="225"/>
    </location>
</feature>
<dbReference type="InterPro" id="IPR052022">
    <property type="entry name" value="26kDa_periplasmic_antigen"/>
</dbReference>
<dbReference type="PANTHER" id="PTHR34387">
    <property type="entry name" value="SLR1258 PROTEIN"/>
    <property type="match status" value="1"/>
</dbReference>
<evidence type="ECO:0000256" key="1">
    <source>
        <dbReference type="SAM" id="SignalP"/>
    </source>
</evidence>
<reference evidence="2 3" key="1">
    <citation type="submission" date="2018-07" db="EMBL/GenBank/DDBJ databases">
        <title>Leeuwenhoekiella genomics.</title>
        <authorList>
            <person name="Tahon G."/>
            <person name="Willems A."/>
        </authorList>
    </citation>
    <scope>NUCLEOTIDE SEQUENCE [LARGE SCALE GENOMIC DNA]</scope>
    <source>
        <strain evidence="2 3">LMG 29608</strain>
    </source>
</reference>
<dbReference type="AlphaFoldDB" id="A0A4V1KR85"/>
<proteinExistence type="predicted"/>
<dbReference type="Pfam" id="PF04402">
    <property type="entry name" value="SIMPL"/>
    <property type="match status" value="1"/>
</dbReference>
<dbReference type="GO" id="GO:0006974">
    <property type="term" value="P:DNA damage response"/>
    <property type="evidence" value="ECO:0007669"/>
    <property type="project" value="TreeGrafter"/>
</dbReference>
<feature type="signal peptide" evidence="1">
    <location>
        <begin position="1"/>
        <end position="18"/>
    </location>
</feature>
<evidence type="ECO:0008006" key="4">
    <source>
        <dbReference type="Google" id="ProtNLM"/>
    </source>
</evidence>
<dbReference type="Gene3D" id="3.30.110.170">
    <property type="entry name" value="Protein of unknown function (DUF541), domain 1"/>
    <property type="match status" value="1"/>
</dbReference>
<keyword evidence="3" id="KW-1185">Reference proteome</keyword>
<dbReference type="OrthoDB" id="6021921at2"/>
<dbReference type="Gene3D" id="3.30.70.2970">
    <property type="entry name" value="Protein of unknown function (DUF541), domain 2"/>
    <property type="match status" value="1"/>
</dbReference>
<dbReference type="Proteomes" id="UP000289859">
    <property type="component" value="Unassembled WGS sequence"/>
</dbReference>
<name>A0A4V1KR85_9FLAO</name>
<comment type="caution">
    <text evidence="2">The sequence shown here is derived from an EMBL/GenBank/DDBJ whole genome shotgun (WGS) entry which is preliminary data.</text>
</comment>
<accession>A0A4V1KR85</accession>
<dbReference type="PANTHER" id="PTHR34387:SF1">
    <property type="entry name" value="PERIPLASMIC IMMUNOGENIC PROTEIN"/>
    <property type="match status" value="1"/>
</dbReference>
<gene>
    <name evidence="2" type="ORF">DSM02_1517</name>
</gene>
<dbReference type="EMBL" id="QOVK01000004">
    <property type="protein sequence ID" value="RXG24032.1"/>
    <property type="molecule type" value="Genomic_DNA"/>
</dbReference>
<protein>
    <recommendedName>
        <fullName evidence="4">SIMPL domain-containing protein</fullName>
    </recommendedName>
</protein>
<evidence type="ECO:0000313" key="2">
    <source>
        <dbReference type="EMBL" id="RXG24032.1"/>
    </source>
</evidence>
<dbReference type="InterPro" id="IPR007497">
    <property type="entry name" value="SIMPL/DUF541"/>
</dbReference>
<organism evidence="2 3">
    <name type="scientific">Leeuwenhoekiella polynyae</name>
    <dbReference type="NCBI Taxonomy" id="1550906"/>
    <lineage>
        <taxon>Bacteria</taxon>
        <taxon>Pseudomonadati</taxon>
        <taxon>Bacteroidota</taxon>
        <taxon>Flavobacteriia</taxon>
        <taxon>Flavobacteriales</taxon>
        <taxon>Flavobacteriaceae</taxon>
        <taxon>Leeuwenhoekiella</taxon>
    </lineage>
</organism>